<keyword evidence="1" id="KW-0732">Signal</keyword>
<organism evidence="3 4">
    <name type="scientific">Ancylobacter aquaticus</name>
    <dbReference type="NCBI Taxonomy" id="100"/>
    <lineage>
        <taxon>Bacteria</taxon>
        <taxon>Pseudomonadati</taxon>
        <taxon>Pseudomonadota</taxon>
        <taxon>Alphaproteobacteria</taxon>
        <taxon>Hyphomicrobiales</taxon>
        <taxon>Xanthobacteraceae</taxon>
        <taxon>Ancylobacter</taxon>
    </lineage>
</organism>
<dbReference type="RefSeq" id="WP_131835245.1">
    <property type="nucleotide sequence ID" value="NZ_SMFY01000002.1"/>
</dbReference>
<feature type="domain" description="SsuA/THI5-like" evidence="2">
    <location>
        <begin position="45"/>
        <end position="253"/>
    </location>
</feature>
<evidence type="ECO:0000259" key="2">
    <source>
        <dbReference type="Pfam" id="PF09084"/>
    </source>
</evidence>
<gene>
    <name evidence="3" type="ORF">EV667_2052</name>
</gene>
<dbReference type="Proteomes" id="UP000295030">
    <property type="component" value="Unassembled WGS sequence"/>
</dbReference>
<dbReference type="PANTHER" id="PTHR31528:SF15">
    <property type="entry name" value="RIBOFLAVIN-BINDING PROTEIN RIBY"/>
    <property type="match status" value="1"/>
</dbReference>
<accession>A0A4V2PJD1</accession>
<comment type="caution">
    <text evidence="3">The sequence shown here is derived from an EMBL/GenBank/DDBJ whole genome shotgun (WGS) entry which is preliminary data.</text>
</comment>
<dbReference type="PROSITE" id="PS51318">
    <property type="entry name" value="TAT"/>
    <property type="match status" value="1"/>
</dbReference>
<dbReference type="AlphaFoldDB" id="A0A4V2PJD1"/>
<feature type="chain" id="PRO_5020239379" evidence="1">
    <location>
        <begin position="29"/>
        <end position="339"/>
    </location>
</feature>
<dbReference type="SUPFAM" id="SSF53850">
    <property type="entry name" value="Periplasmic binding protein-like II"/>
    <property type="match status" value="1"/>
</dbReference>
<dbReference type="EMBL" id="SMFY01000002">
    <property type="protein sequence ID" value="TCK28056.1"/>
    <property type="molecule type" value="Genomic_DNA"/>
</dbReference>
<dbReference type="InterPro" id="IPR015168">
    <property type="entry name" value="SsuA/THI5"/>
</dbReference>
<proteinExistence type="predicted"/>
<dbReference type="OrthoDB" id="9815602at2"/>
<dbReference type="InterPro" id="IPR027939">
    <property type="entry name" value="NMT1/THI5"/>
</dbReference>
<name>A0A4V2PJD1_ANCAQ</name>
<dbReference type="Gene3D" id="3.40.190.10">
    <property type="entry name" value="Periplasmic binding protein-like II"/>
    <property type="match status" value="2"/>
</dbReference>
<evidence type="ECO:0000313" key="4">
    <source>
        <dbReference type="Proteomes" id="UP000295030"/>
    </source>
</evidence>
<dbReference type="InterPro" id="IPR006311">
    <property type="entry name" value="TAT_signal"/>
</dbReference>
<feature type="signal peptide" evidence="1">
    <location>
        <begin position="1"/>
        <end position="28"/>
    </location>
</feature>
<keyword evidence="4" id="KW-1185">Reference proteome</keyword>
<protein>
    <submittedName>
        <fullName evidence="3">WD-40 repeat-containing protein</fullName>
    </submittedName>
</protein>
<dbReference type="GO" id="GO:0009228">
    <property type="term" value="P:thiamine biosynthetic process"/>
    <property type="evidence" value="ECO:0007669"/>
    <property type="project" value="InterPro"/>
</dbReference>
<sequence length="339" mass="36413">MTISKRSFCLVAAAGALLLAAPLSPSSAQTLKDITFVQPSPSSINSFPIYVAISEGFFKEEGLNVRVESVNGSGPVIQALASGQAQFGRPGPGPVLNARARGVDVVFLYNMMVKSSFGIVVKDGDSFKSVPDLKGKVIGVGTADGAEVSFARGILSSLGMQENRDFTFLTVGDGGMAAAAFTRDDISAYAASTADAAILTYRGLKLRDITPVEFLTYFGNGFAVMQSTIDKDPKLVESFGRAVVRGQEFAADPKNRDRVLADLKAGMPQENEDRDFANALFEQVLAKTIPLDASKGWGYQDPAHWDRWHKSLVETGSLKQPIPDLPKAYTNAFVETWNK</sequence>
<evidence type="ECO:0000313" key="3">
    <source>
        <dbReference type="EMBL" id="TCK28056.1"/>
    </source>
</evidence>
<reference evidence="3 4" key="1">
    <citation type="submission" date="2019-03" db="EMBL/GenBank/DDBJ databases">
        <title>Genomic Encyclopedia of Type Strains, Phase IV (KMG-IV): sequencing the most valuable type-strain genomes for metagenomic binning, comparative biology and taxonomic classification.</title>
        <authorList>
            <person name="Goeker M."/>
        </authorList>
    </citation>
    <scope>NUCLEOTIDE SEQUENCE [LARGE SCALE GENOMIC DNA]</scope>
    <source>
        <strain evidence="3 4">DSM 101</strain>
    </source>
</reference>
<dbReference type="Pfam" id="PF09084">
    <property type="entry name" value="NMT1"/>
    <property type="match status" value="1"/>
</dbReference>
<evidence type="ECO:0000256" key="1">
    <source>
        <dbReference type="SAM" id="SignalP"/>
    </source>
</evidence>
<dbReference type="PANTHER" id="PTHR31528">
    <property type="entry name" value="4-AMINO-5-HYDROXYMETHYL-2-METHYLPYRIMIDINE PHOSPHATE SYNTHASE THI11-RELATED"/>
    <property type="match status" value="1"/>
</dbReference>